<gene>
    <name evidence="2" type="ORF">FEE95_08370</name>
</gene>
<protein>
    <recommendedName>
        <fullName evidence="4">DUF1761 domain-containing protein</fullName>
    </recommendedName>
</protein>
<evidence type="ECO:0000256" key="1">
    <source>
        <dbReference type="SAM" id="Phobius"/>
    </source>
</evidence>
<dbReference type="AlphaFoldDB" id="A0A5S3PWM1"/>
<comment type="caution">
    <text evidence="2">The sequence shown here is derived from an EMBL/GenBank/DDBJ whole genome shotgun (WGS) entry which is preliminary data.</text>
</comment>
<feature type="transmembrane region" description="Helical" evidence="1">
    <location>
        <begin position="81"/>
        <end position="99"/>
    </location>
</feature>
<sequence length="138" mass="15038">MFTKTNLISTIITAIWGFMGGYLLWGVLADSFLNNHLGTAAGVPKEVPEWGLLALGCLIQAFAFSSIFRHWDESRYTTSDGMKYGILIGVLVGLGNELINHATTNVLDLTGALVNGLIYIVFYSVMGFLAGLIYNKVK</sequence>
<keyword evidence="1" id="KW-0472">Membrane</keyword>
<evidence type="ECO:0000313" key="3">
    <source>
        <dbReference type="Proteomes" id="UP000310314"/>
    </source>
</evidence>
<evidence type="ECO:0008006" key="4">
    <source>
        <dbReference type="Google" id="ProtNLM"/>
    </source>
</evidence>
<feature type="transmembrane region" description="Helical" evidence="1">
    <location>
        <begin position="111"/>
        <end position="134"/>
    </location>
</feature>
<dbReference type="EMBL" id="VATY01000001">
    <property type="protein sequence ID" value="TMM59426.1"/>
    <property type="molecule type" value="Genomic_DNA"/>
</dbReference>
<feature type="transmembrane region" description="Helical" evidence="1">
    <location>
        <begin position="50"/>
        <end position="69"/>
    </location>
</feature>
<feature type="transmembrane region" description="Helical" evidence="1">
    <location>
        <begin position="7"/>
        <end position="28"/>
    </location>
</feature>
<reference evidence="2 3" key="1">
    <citation type="submission" date="2019-05" db="EMBL/GenBank/DDBJ databases">
        <authorList>
            <person name="Zhang J.-Y."/>
            <person name="Feg X."/>
            <person name="Du Z.-J."/>
        </authorList>
    </citation>
    <scope>NUCLEOTIDE SEQUENCE [LARGE SCALE GENOMIC DNA]</scope>
    <source>
        <strain evidence="2 3">RZ26</strain>
    </source>
</reference>
<dbReference type="Proteomes" id="UP000310314">
    <property type="component" value="Unassembled WGS sequence"/>
</dbReference>
<accession>A0A5S3PWM1</accession>
<keyword evidence="1" id="KW-0812">Transmembrane</keyword>
<evidence type="ECO:0000313" key="2">
    <source>
        <dbReference type="EMBL" id="TMM59426.1"/>
    </source>
</evidence>
<keyword evidence="3" id="KW-1185">Reference proteome</keyword>
<keyword evidence="1" id="KW-1133">Transmembrane helix</keyword>
<organism evidence="2 3">
    <name type="scientific">Maribacter algarum</name>
    <name type="common">ex Zhang et al. 2020</name>
    <dbReference type="NCBI Taxonomy" id="2578118"/>
    <lineage>
        <taxon>Bacteria</taxon>
        <taxon>Pseudomonadati</taxon>
        <taxon>Bacteroidota</taxon>
        <taxon>Flavobacteriia</taxon>
        <taxon>Flavobacteriales</taxon>
        <taxon>Flavobacteriaceae</taxon>
        <taxon>Maribacter</taxon>
    </lineage>
</organism>
<dbReference type="OrthoDB" id="1444489at2"/>
<name>A0A5S3PWM1_9FLAO</name>
<proteinExistence type="predicted"/>
<dbReference type="RefSeq" id="WP_138657415.1">
    <property type="nucleotide sequence ID" value="NZ_VATY01000001.1"/>
</dbReference>